<gene>
    <name evidence="1" type="ORF">AVEN_220474_1</name>
</gene>
<proteinExistence type="predicted"/>
<reference evidence="1 2" key="1">
    <citation type="journal article" date="2019" name="Sci. Rep.">
        <title>Orb-weaving spider Araneus ventricosus genome elucidates the spidroin gene catalogue.</title>
        <authorList>
            <person name="Kono N."/>
            <person name="Nakamura H."/>
            <person name="Ohtoshi R."/>
            <person name="Moran D.A.P."/>
            <person name="Shinohara A."/>
            <person name="Yoshida Y."/>
            <person name="Fujiwara M."/>
            <person name="Mori M."/>
            <person name="Tomita M."/>
            <person name="Arakawa K."/>
        </authorList>
    </citation>
    <scope>NUCLEOTIDE SEQUENCE [LARGE SCALE GENOMIC DNA]</scope>
</reference>
<accession>A0A4Y2J4M5</accession>
<dbReference type="AlphaFoldDB" id="A0A4Y2J4M5"/>
<sequence>MFCSGNIQVGYGRHLPSYIQQSDDYNNRSMLKNIERLSQSEIQIPLSRNCEELDQYWDSFGSRIQYPTIGTGTRKSPHQVIQKERQSVCCFWGSFIFQY</sequence>
<comment type="caution">
    <text evidence="1">The sequence shown here is derived from an EMBL/GenBank/DDBJ whole genome shotgun (WGS) entry which is preliminary data.</text>
</comment>
<dbReference type="EMBL" id="BGPR01003215">
    <property type="protein sequence ID" value="GBM85211.1"/>
    <property type="molecule type" value="Genomic_DNA"/>
</dbReference>
<protein>
    <submittedName>
        <fullName evidence="1">Uncharacterized protein</fullName>
    </submittedName>
</protein>
<evidence type="ECO:0000313" key="2">
    <source>
        <dbReference type="Proteomes" id="UP000499080"/>
    </source>
</evidence>
<dbReference type="Proteomes" id="UP000499080">
    <property type="component" value="Unassembled WGS sequence"/>
</dbReference>
<keyword evidence="2" id="KW-1185">Reference proteome</keyword>
<organism evidence="1 2">
    <name type="scientific">Araneus ventricosus</name>
    <name type="common">Orbweaver spider</name>
    <name type="synonym">Epeira ventricosa</name>
    <dbReference type="NCBI Taxonomy" id="182803"/>
    <lineage>
        <taxon>Eukaryota</taxon>
        <taxon>Metazoa</taxon>
        <taxon>Ecdysozoa</taxon>
        <taxon>Arthropoda</taxon>
        <taxon>Chelicerata</taxon>
        <taxon>Arachnida</taxon>
        <taxon>Araneae</taxon>
        <taxon>Araneomorphae</taxon>
        <taxon>Entelegynae</taxon>
        <taxon>Araneoidea</taxon>
        <taxon>Araneidae</taxon>
        <taxon>Araneus</taxon>
    </lineage>
</organism>
<evidence type="ECO:0000313" key="1">
    <source>
        <dbReference type="EMBL" id="GBM85211.1"/>
    </source>
</evidence>
<name>A0A4Y2J4M5_ARAVE</name>